<dbReference type="InterPro" id="IPR011701">
    <property type="entry name" value="MFS"/>
</dbReference>
<evidence type="ECO:0000256" key="7">
    <source>
        <dbReference type="SAM" id="Phobius"/>
    </source>
</evidence>
<gene>
    <name evidence="9" type="ORF">ACFFQA_19620</name>
</gene>
<dbReference type="SUPFAM" id="SSF103473">
    <property type="entry name" value="MFS general substrate transporter"/>
    <property type="match status" value="1"/>
</dbReference>
<accession>A0ABV5ZZ25</accession>
<evidence type="ECO:0000259" key="8">
    <source>
        <dbReference type="PROSITE" id="PS50850"/>
    </source>
</evidence>
<comment type="subcellular location">
    <subcellularLocation>
        <location evidence="1">Cell membrane</location>
        <topology evidence="1">Multi-pass membrane protein</topology>
    </subcellularLocation>
</comment>
<evidence type="ECO:0000256" key="3">
    <source>
        <dbReference type="ARBA" id="ARBA00022475"/>
    </source>
</evidence>
<comment type="caution">
    <text evidence="9">The sequence shown here is derived from an EMBL/GenBank/DDBJ whole genome shotgun (WGS) entry which is preliminary data.</text>
</comment>
<reference evidence="9 10" key="1">
    <citation type="submission" date="2024-09" db="EMBL/GenBank/DDBJ databases">
        <authorList>
            <person name="Sun Q."/>
            <person name="Mori K."/>
        </authorList>
    </citation>
    <scope>NUCLEOTIDE SEQUENCE [LARGE SCALE GENOMIC DNA]</scope>
    <source>
        <strain evidence="9 10">TBRC 7907</strain>
    </source>
</reference>
<protein>
    <submittedName>
        <fullName evidence="9">MFS transporter</fullName>
    </submittedName>
</protein>
<evidence type="ECO:0000256" key="4">
    <source>
        <dbReference type="ARBA" id="ARBA00022692"/>
    </source>
</evidence>
<dbReference type="PANTHER" id="PTHR43045:SF2">
    <property type="entry name" value="INNER MEMBRANE METABOLITE TRANSPORT PROTEIN YHJE"/>
    <property type="match status" value="1"/>
</dbReference>
<feature type="transmembrane region" description="Helical" evidence="7">
    <location>
        <begin position="313"/>
        <end position="333"/>
    </location>
</feature>
<name>A0ABV5ZZ25_9PSEU</name>
<feature type="transmembrane region" description="Helical" evidence="7">
    <location>
        <begin position="158"/>
        <end position="181"/>
    </location>
</feature>
<feature type="transmembrane region" description="Helical" evidence="7">
    <location>
        <begin position="61"/>
        <end position="81"/>
    </location>
</feature>
<dbReference type="PROSITE" id="PS50850">
    <property type="entry name" value="MFS"/>
    <property type="match status" value="1"/>
</dbReference>
<feature type="transmembrane region" description="Helical" evidence="7">
    <location>
        <begin position="117"/>
        <end position="137"/>
    </location>
</feature>
<dbReference type="PANTHER" id="PTHR43045">
    <property type="entry name" value="SHIKIMATE TRANSPORTER"/>
    <property type="match status" value="1"/>
</dbReference>
<dbReference type="InterPro" id="IPR020846">
    <property type="entry name" value="MFS_dom"/>
</dbReference>
<dbReference type="InterPro" id="IPR036259">
    <property type="entry name" value="MFS_trans_sf"/>
</dbReference>
<keyword evidence="3" id="KW-1003">Cell membrane</keyword>
<feature type="transmembrane region" description="Helical" evidence="7">
    <location>
        <begin position="406"/>
        <end position="424"/>
    </location>
</feature>
<dbReference type="EMBL" id="JBHLZU010000018">
    <property type="protein sequence ID" value="MFB9906152.1"/>
    <property type="molecule type" value="Genomic_DNA"/>
</dbReference>
<feature type="transmembrane region" description="Helical" evidence="7">
    <location>
        <begin position="374"/>
        <end position="394"/>
    </location>
</feature>
<dbReference type="Proteomes" id="UP001589693">
    <property type="component" value="Unassembled WGS sequence"/>
</dbReference>
<evidence type="ECO:0000256" key="1">
    <source>
        <dbReference type="ARBA" id="ARBA00004651"/>
    </source>
</evidence>
<proteinExistence type="predicted"/>
<dbReference type="Pfam" id="PF07690">
    <property type="entry name" value="MFS_1"/>
    <property type="match status" value="1"/>
</dbReference>
<feature type="transmembrane region" description="Helical" evidence="7">
    <location>
        <begin position="93"/>
        <end position="111"/>
    </location>
</feature>
<evidence type="ECO:0000313" key="10">
    <source>
        <dbReference type="Proteomes" id="UP001589693"/>
    </source>
</evidence>
<dbReference type="CDD" id="cd17369">
    <property type="entry name" value="MFS_ShiA_like"/>
    <property type="match status" value="1"/>
</dbReference>
<feature type="transmembrane region" description="Helical" evidence="7">
    <location>
        <begin position="247"/>
        <end position="271"/>
    </location>
</feature>
<evidence type="ECO:0000256" key="2">
    <source>
        <dbReference type="ARBA" id="ARBA00022448"/>
    </source>
</evidence>
<sequence>MTDTTPIDDAARSQPRIGTIALASFIGTAIEFYDFYIYGTAAALVLNAAFFPNLSPLAGQLAAFSTFAVAFIARPLGSLLFGHFGDRVGRKSMLVASLLTMGLSTVVIGLLPGYDTIGVAAPLLLVALRFVQGLGLGGEWGGAALLAAENAPNGKRGWYGAFPQFGPAVGFFAASGSFLLLSSVLSDEAFRDWGWRVPFLASAVLVLVGLLVRLKIAETPAFAEVLRKQERSSMPLVDMFRRAPARLLLGGGTVIICYVLFYTATTFMLSYGTSSLKISRDTMLVLSIVTIWAMVAGTGVSALASDKWGRKPVLIAGCVVAAASGLLLFPLVGGGDVTLVAIALALMLAAMGAVYGPLGAYLPELFDVRYRYSASSFAYNLGGVLGGGLAPIVAAELAASRGISAVGWYLAGAAVLSLVCVLALPETKNTSLRPVGDG</sequence>
<keyword evidence="2" id="KW-0813">Transport</keyword>
<evidence type="ECO:0000256" key="5">
    <source>
        <dbReference type="ARBA" id="ARBA00022989"/>
    </source>
</evidence>
<evidence type="ECO:0000313" key="9">
    <source>
        <dbReference type="EMBL" id="MFB9906152.1"/>
    </source>
</evidence>
<feature type="transmembrane region" description="Helical" evidence="7">
    <location>
        <begin position="283"/>
        <end position="304"/>
    </location>
</feature>
<dbReference type="Gene3D" id="1.20.1250.20">
    <property type="entry name" value="MFS general substrate transporter like domains"/>
    <property type="match status" value="2"/>
</dbReference>
<evidence type="ECO:0000256" key="6">
    <source>
        <dbReference type="ARBA" id="ARBA00023136"/>
    </source>
</evidence>
<organism evidence="9 10">
    <name type="scientific">Allokutzneria oryzae</name>
    <dbReference type="NCBI Taxonomy" id="1378989"/>
    <lineage>
        <taxon>Bacteria</taxon>
        <taxon>Bacillati</taxon>
        <taxon>Actinomycetota</taxon>
        <taxon>Actinomycetes</taxon>
        <taxon>Pseudonocardiales</taxon>
        <taxon>Pseudonocardiaceae</taxon>
        <taxon>Allokutzneria</taxon>
    </lineage>
</organism>
<keyword evidence="10" id="KW-1185">Reference proteome</keyword>
<feature type="transmembrane region" description="Helical" evidence="7">
    <location>
        <begin position="193"/>
        <end position="212"/>
    </location>
</feature>
<feature type="domain" description="Major facilitator superfamily (MFS) profile" evidence="8">
    <location>
        <begin position="20"/>
        <end position="429"/>
    </location>
</feature>
<dbReference type="RefSeq" id="WP_377853991.1">
    <property type="nucleotide sequence ID" value="NZ_JBHLZU010000018.1"/>
</dbReference>
<dbReference type="InterPro" id="IPR005829">
    <property type="entry name" value="Sugar_transporter_CS"/>
</dbReference>
<keyword evidence="4 7" id="KW-0812">Transmembrane</keyword>
<keyword evidence="6 7" id="KW-0472">Membrane</keyword>
<dbReference type="PROSITE" id="PS00216">
    <property type="entry name" value="SUGAR_TRANSPORT_1"/>
    <property type="match status" value="1"/>
</dbReference>
<dbReference type="PROSITE" id="PS00217">
    <property type="entry name" value="SUGAR_TRANSPORT_2"/>
    <property type="match status" value="1"/>
</dbReference>
<feature type="transmembrane region" description="Helical" evidence="7">
    <location>
        <begin position="339"/>
        <end position="362"/>
    </location>
</feature>
<keyword evidence="5 7" id="KW-1133">Transmembrane helix</keyword>